<keyword evidence="3" id="KW-1185">Reference proteome</keyword>
<comment type="caution">
    <text evidence="2">The sequence shown here is derived from an EMBL/GenBank/DDBJ whole genome shotgun (WGS) entry which is preliminary data.</text>
</comment>
<reference evidence="2 3" key="1">
    <citation type="submission" date="2024-01" db="EMBL/GenBank/DDBJ databases">
        <authorList>
            <person name="Waweru B."/>
        </authorList>
    </citation>
    <scope>NUCLEOTIDE SEQUENCE [LARGE SCALE GENOMIC DNA]</scope>
</reference>
<evidence type="ECO:0000313" key="3">
    <source>
        <dbReference type="Proteomes" id="UP001314170"/>
    </source>
</evidence>
<feature type="compositionally biased region" description="Basic and acidic residues" evidence="1">
    <location>
        <begin position="10"/>
        <end position="25"/>
    </location>
</feature>
<dbReference type="AlphaFoldDB" id="A0AAV1S9P5"/>
<feature type="region of interest" description="Disordered" evidence="1">
    <location>
        <begin position="1"/>
        <end position="27"/>
    </location>
</feature>
<dbReference type="Proteomes" id="UP001314170">
    <property type="component" value="Unassembled WGS sequence"/>
</dbReference>
<proteinExistence type="predicted"/>
<sequence length="197" mass="22007">MSSSSVQSFAEKRRWREGELRREEESWNPPAYGGLTDWGKMLPLSSASKTRAAGRAGKTREHVVIRYSMMYENFSGDCDMIVGPTSTSMPMSSDSSSKIWPWPKRPGHCSMFSNLNAKEKSAPLNSRTIHICFRTDACECARAALPFHQPSTERSIEDERLIKGLSMTGESRDAMLPSMRVIAIELPVGDNELVEDA</sequence>
<dbReference type="EMBL" id="CAWUPB010001173">
    <property type="protein sequence ID" value="CAK7346958.1"/>
    <property type="molecule type" value="Genomic_DNA"/>
</dbReference>
<name>A0AAV1S9P5_9ROSI</name>
<accession>A0AAV1S9P5</accession>
<organism evidence="2 3">
    <name type="scientific">Dovyalis caffra</name>
    <dbReference type="NCBI Taxonomy" id="77055"/>
    <lineage>
        <taxon>Eukaryota</taxon>
        <taxon>Viridiplantae</taxon>
        <taxon>Streptophyta</taxon>
        <taxon>Embryophyta</taxon>
        <taxon>Tracheophyta</taxon>
        <taxon>Spermatophyta</taxon>
        <taxon>Magnoliopsida</taxon>
        <taxon>eudicotyledons</taxon>
        <taxon>Gunneridae</taxon>
        <taxon>Pentapetalae</taxon>
        <taxon>rosids</taxon>
        <taxon>fabids</taxon>
        <taxon>Malpighiales</taxon>
        <taxon>Salicaceae</taxon>
        <taxon>Flacourtieae</taxon>
        <taxon>Dovyalis</taxon>
    </lineage>
</organism>
<evidence type="ECO:0000313" key="2">
    <source>
        <dbReference type="EMBL" id="CAK7346958.1"/>
    </source>
</evidence>
<evidence type="ECO:0000256" key="1">
    <source>
        <dbReference type="SAM" id="MobiDB-lite"/>
    </source>
</evidence>
<gene>
    <name evidence="2" type="ORF">DCAF_LOCUS19637</name>
</gene>
<protein>
    <submittedName>
        <fullName evidence="2">Uncharacterized protein</fullName>
    </submittedName>
</protein>